<evidence type="ECO:0000256" key="1">
    <source>
        <dbReference type="ARBA" id="ARBA00023015"/>
    </source>
</evidence>
<evidence type="ECO:0000313" key="5">
    <source>
        <dbReference type="EMBL" id="MDQ2583347.1"/>
    </source>
</evidence>
<gene>
    <name evidence="5" type="ORF">CKY47_05000</name>
</gene>
<dbReference type="PANTHER" id="PTHR39515:SF2">
    <property type="entry name" value="HTH-TYPE TRANSCRIPTIONAL REGULATOR RV0880"/>
    <property type="match status" value="1"/>
</dbReference>
<keyword evidence="6" id="KW-1185">Reference proteome</keyword>
<dbReference type="Pfam" id="PF01047">
    <property type="entry name" value="MarR"/>
    <property type="match status" value="1"/>
</dbReference>
<evidence type="ECO:0000256" key="2">
    <source>
        <dbReference type="ARBA" id="ARBA00023125"/>
    </source>
</evidence>
<dbReference type="SUPFAM" id="SSF46785">
    <property type="entry name" value="Winged helix' DNA-binding domain"/>
    <property type="match status" value="1"/>
</dbReference>
<dbReference type="PANTHER" id="PTHR39515">
    <property type="entry name" value="CONSERVED PROTEIN"/>
    <property type="match status" value="1"/>
</dbReference>
<evidence type="ECO:0000259" key="4">
    <source>
        <dbReference type="PROSITE" id="PS50995"/>
    </source>
</evidence>
<dbReference type="Proteomes" id="UP001225605">
    <property type="component" value="Unassembled WGS sequence"/>
</dbReference>
<evidence type="ECO:0000256" key="3">
    <source>
        <dbReference type="ARBA" id="ARBA00023163"/>
    </source>
</evidence>
<reference evidence="5 6" key="1">
    <citation type="submission" date="2017-06" db="EMBL/GenBank/DDBJ databases">
        <title>Cultured bacterium strain Saccharothrix yanglingensis Hhs.015.</title>
        <authorList>
            <person name="Xia Y."/>
        </authorList>
    </citation>
    <scope>NUCLEOTIDE SEQUENCE [LARGE SCALE GENOMIC DNA]</scope>
    <source>
        <strain evidence="5 6">Hhs.015</strain>
    </source>
</reference>
<organism evidence="5 6">
    <name type="scientific">Saccharothrix yanglingensis</name>
    <dbReference type="NCBI Taxonomy" id="659496"/>
    <lineage>
        <taxon>Bacteria</taxon>
        <taxon>Bacillati</taxon>
        <taxon>Actinomycetota</taxon>
        <taxon>Actinomycetes</taxon>
        <taxon>Pseudonocardiales</taxon>
        <taxon>Pseudonocardiaceae</taxon>
        <taxon>Saccharothrix</taxon>
    </lineage>
</organism>
<feature type="domain" description="HTH marR-type" evidence="4">
    <location>
        <begin position="18"/>
        <end position="149"/>
    </location>
</feature>
<dbReference type="InterPro" id="IPR000835">
    <property type="entry name" value="HTH_MarR-typ"/>
</dbReference>
<dbReference type="PROSITE" id="PS50995">
    <property type="entry name" value="HTH_MARR_2"/>
    <property type="match status" value="1"/>
</dbReference>
<comment type="caution">
    <text evidence="5">The sequence shown here is derived from an EMBL/GenBank/DDBJ whole genome shotgun (WGS) entry which is preliminary data.</text>
</comment>
<keyword evidence="2" id="KW-0238">DNA-binding</keyword>
<dbReference type="PROSITE" id="PS01117">
    <property type="entry name" value="HTH_MARR_1"/>
    <property type="match status" value="1"/>
</dbReference>
<dbReference type="InterPro" id="IPR023187">
    <property type="entry name" value="Tscrpt_reg_MarR-type_CS"/>
</dbReference>
<keyword evidence="3" id="KW-0804">Transcription</keyword>
<keyword evidence="1" id="KW-0805">Transcription regulation</keyword>
<dbReference type="Gene3D" id="1.10.10.10">
    <property type="entry name" value="Winged helix-like DNA-binding domain superfamily/Winged helix DNA-binding domain"/>
    <property type="match status" value="1"/>
</dbReference>
<accession>A0ABU0WUA5</accession>
<name>A0ABU0WUA5_9PSEU</name>
<dbReference type="RefSeq" id="WP_306744407.1">
    <property type="nucleotide sequence ID" value="NZ_NSDM01000001.1"/>
</dbReference>
<dbReference type="EMBL" id="NSDM01000001">
    <property type="protein sequence ID" value="MDQ2583347.1"/>
    <property type="molecule type" value="Genomic_DNA"/>
</dbReference>
<proteinExistence type="predicted"/>
<sequence>MVVPVGGEVSVEDDLVVADRLGTALVRMNRMHACVSSHMSKSGMDKASFVLLATLSRLGPARSSALAEAVFSDPSTVSRQVATLVKEGLVERRADPEDGRASVLAVTDAGGHLLDERRRQRNQALVRLFADWEPQDRLRFIEYFERFVGDYEKALPHFIAESGLGPRSEGEK</sequence>
<dbReference type="InterPro" id="IPR052526">
    <property type="entry name" value="HTH-type_Bedaq_tolerance"/>
</dbReference>
<dbReference type="InterPro" id="IPR036390">
    <property type="entry name" value="WH_DNA-bd_sf"/>
</dbReference>
<dbReference type="InterPro" id="IPR036388">
    <property type="entry name" value="WH-like_DNA-bd_sf"/>
</dbReference>
<protein>
    <submittedName>
        <fullName evidence="5">MarR family transcriptional regulator</fullName>
    </submittedName>
</protein>
<evidence type="ECO:0000313" key="6">
    <source>
        <dbReference type="Proteomes" id="UP001225605"/>
    </source>
</evidence>
<dbReference type="SMART" id="SM00347">
    <property type="entry name" value="HTH_MARR"/>
    <property type="match status" value="1"/>
</dbReference>